<dbReference type="PROSITE" id="PS51161">
    <property type="entry name" value="ATP_CONE"/>
    <property type="match status" value="1"/>
</dbReference>
<dbReference type="NCBIfam" id="TIGR00244">
    <property type="entry name" value="transcriptional regulator NrdR"/>
    <property type="match status" value="1"/>
</dbReference>
<keyword evidence="5" id="KW-0238">DNA-binding</keyword>
<accession>A0A3B1ARY7</accession>
<dbReference type="InterPro" id="IPR003796">
    <property type="entry name" value="RNR_NrdR-like"/>
</dbReference>
<keyword evidence="3" id="KW-0067">ATP-binding</keyword>
<dbReference type="InterPro" id="IPR005144">
    <property type="entry name" value="ATP-cone_dom"/>
</dbReference>
<dbReference type="EMBL" id="UOFY01000028">
    <property type="protein sequence ID" value="VAX08719.1"/>
    <property type="molecule type" value="Genomic_DNA"/>
</dbReference>
<dbReference type="AlphaFoldDB" id="A0A3B1ARY7"/>
<dbReference type="Pfam" id="PF22811">
    <property type="entry name" value="Zn_ribbon_NrdR"/>
    <property type="match status" value="1"/>
</dbReference>
<dbReference type="GO" id="GO:0003677">
    <property type="term" value="F:DNA binding"/>
    <property type="evidence" value="ECO:0007669"/>
    <property type="project" value="UniProtKB-KW"/>
</dbReference>
<dbReference type="Pfam" id="PF03477">
    <property type="entry name" value="ATP-cone"/>
    <property type="match status" value="1"/>
</dbReference>
<keyword evidence="2" id="KW-0547">Nucleotide-binding</keyword>
<proteinExistence type="inferred from homology"/>
<organism evidence="8">
    <name type="scientific">hydrothermal vent metagenome</name>
    <dbReference type="NCBI Taxonomy" id="652676"/>
    <lineage>
        <taxon>unclassified sequences</taxon>
        <taxon>metagenomes</taxon>
        <taxon>ecological metagenomes</taxon>
    </lineage>
</organism>
<evidence type="ECO:0000256" key="3">
    <source>
        <dbReference type="ARBA" id="ARBA00022840"/>
    </source>
</evidence>
<keyword evidence="1" id="KW-0678">Repressor</keyword>
<evidence type="ECO:0000259" key="7">
    <source>
        <dbReference type="PROSITE" id="PS51161"/>
    </source>
</evidence>
<evidence type="ECO:0000256" key="5">
    <source>
        <dbReference type="ARBA" id="ARBA00023125"/>
    </source>
</evidence>
<dbReference type="GO" id="GO:0008270">
    <property type="term" value="F:zinc ion binding"/>
    <property type="evidence" value="ECO:0007669"/>
    <property type="project" value="InterPro"/>
</dbReference>
<dbReference type="HAMAP" id="MF_00440">
    <property type="entry name" value="NrdR"/>
    <property type="match status" value="1"/>
</dbReference>
<dbReference type="GO" id="GO:0045892">
    <property type="term" value="P:negative regulation of DNA-templated transcription"/>
    <property type="evidence" value="ECO:0007669"/>
    <property type="project" value="InterPro"/>
</dbReference>
<feature type="domain" description="ATP-cone" evidence="7">
    <location>
        <begin position="64"/>
        <end position="154"/>
    </location>
</feature>
<name>A0A3B1ARY7_9ZZZZ</name>
<sequence length="183" mass="21189">MVFLATRPWLLATNTMHCPFCAADDTKVIDSRLTADGAQVRRRRECLSCSERFTTFETAELVMPRVVKNDSKREPFDDEKLRAGILRAVEKRPVDIEAVDKAVNRIMKRMRATGERELPSQQVGEWVMDELRDLDQVAYVRFASVYRSFEDVSAFAEEIERLKHVPSPEEKRQQQSLLPEDDL</sequence>
<keyword evidence="6" id="KW-0804">Transcription</keyword>
<keyword evidence="4" id="KW-0805">Transcription regulation</keyword>
<evidence type="ECO:0000256" key="2">
    <source>
        <dbReference type="ARBA" id="ARBA00022741"/>
    </source>
</evidence>
<evidence type="ECO:0000256" key="4">
    <source>
        <dbReference type="ARBA" id="ARBA00023015"/>
    </source>
</evidence>
<evidence type="ECO:0000256" key="1">
    <source>
        <dbReference type="ARBA" id="ARBA00022491"/>
    </source>
</evidence>
<dbReference type="PANTHER" id="PTHR30455:SF2">
    <property type="entry name" value="TRANSCRIPTIONAL REPRESSOR NRDR"/>
    <property type="match status" value="1"/>
</dbReference>
<reference evidence="8" key="1">
    <citation type="submission" date="2018-06" db="EMBL/GenBank/DDBJ databases">
        <authorList>
            <person name="Zhirakovskaya E."/>
        </authorList>
    </citation>
    <scope>NUCLEOTIDE SEQUENCE</scope>
</reference>
<dbReference type="GO" id="GO:0005524">
    <property type="term" value="F:ATP binding"/>
    <property type="evidence" value="ECO:0007669"/>
    <property type="project" value="UniProtKB-KW"/>
</dbReference>
<gene>
    <name evidence="8" type="ORF">MNBD_GAMMA25-911</name>
</gene>
<evidence type="ECO:0000313" key="8">
    <source>
        <dbReference type="EMBL" id="VAX08719.1"/>
    </source>
</evidence>
<protein>
    <submittedName>
        <fullName evidence="8">Ribonucleotide reductase transcriptional regulator NrdR</fullName>
    </submittedName>
</protein>
<dbReference type="PANTHER" id="PTHR30455">
    <property type="entry name" value="TRANSCRIPTIONAL REPRESSOR NRDR"/>
    <property type="match status" value="1"/>
</dbReference>
<dbReference type="InterPro" id="IPR055173">
    <property type="entry name" value="NrdR-like_N"/>
</dbReference>
<evidence type="ECO:0000256" key="6">
    <source>
        <dbReference type="ARBA" id="ARBA00023163"/>
    </source>
</evidence>